<dbReference type="KEGG" id="bdw:94335132"/>
<dbReference type="Proteomes" id="UP001214638">
    <property type="component" value="Unassembled WGS sequence"/>
</dbReference>
<name>A0AAD9UQA7_9APIC</name>
<comment type="caution">
    <text evidence="1">The sequence shown here is derived from an EMBL/GenBank/DDBJ whole genome shotgun (WGS) entry which is preliminary data.</text>
</comment>
<reference evidence="1" key="1">
    <citation type="journal article" date="2023" name="Nat. Microbiol.">
        <title>Babesia duncani multi-omics identifies virulence factors and drug targets.</title>
        <authorList>
            <person name="Singh P."/>
            <person name="Lonardi S."/>
            <person name="Liang Q."/>
            <person name="Vydyam P."/>
            <person name="Khabirova E."/>
            <person name="Fang T."/>
            <person name="Gihaz S."/>
            <person name="Thekkiniath J."/>
            <person name="Munshi M."/>
            <person name="Abel S."/>
            <person name="Ciampossin L."/>
            <person name="Batugedara G."/>
            <person name="Gupta M."/>
            <person name="Lu X.M."/>
            <person name="Lenz T."/>
            <person name="Chakravarty S."/>
            <person name="Cornillot E."/>
            <person name="Hu Y."/>
            <person name="Ma W."/>
            <person name="Gonzalez L.M."/>
            <person name="Sanchez S."/>
            <person name="Estrada K."/>
            <person name="Sanchez-Flores A."/>
            <person name="Montero E."/>
            <person name="Harb O.S."/>
            <person name="Le Roch K.G."/>
            <person name="Mamoun C.B."/>
        </authorList>
    </citation>
    <scope>NUCLEOTIDE SEQUENCE</scope>
    <source>
        <strain evidence="1">WA1</strain>
    </source>
</reference>
<evidence type="ECO:0000313" key="1">
    <source>
        <dbReference type="EMBL" id="KAK2197831.1"/>
    </source>
</evidence>
<sequence>MQLLPASELVKDSYILISRLLNRNFKASKACKDIDLLSRLDTGIKNSYWHLTLDEATVLLFGCSKLLPKNTQVVSSICSRINALCDSKAINDESDKCAFEKQLSIENANAIAISIKNILKHNVGDDNVRRTCDILCARQTLIMSDFSEKFKDCTWTRIGALSNTFSKICSSFIHLDKLMKQMHTAKVKNDSTLWLEMTDGMGRLIVSFLNAYLNDFERNYRNKTVGYDDGNVSIYLQSVSGVLVSATHENHLESVLKDYEKVLLNLKLITNTSSRFILDSVIIALSNMSIFKNVVWALLSELSRKDLSVASNSKLTFIVIKCSEHSLQHIKVLEAICNEFLQRTHVPLDLQDVLALIESFKSLSYYNEPILELLIRHFKNNLGGTSKSQRQDLLRLCAELNYTSTILDGI</sequence>
<evidence type="ECO:0000313" key="2">
    <source>
        <dbReference type="Proteomes" id="UP001214638"/>
    </source>
</evidence>
<accession>A0AAD9UQA7</accession>
<dbReference type="EMBL" id="JALLKP010000001">
    <property type="protein sequence ID" value="KAK2197831.1"/>
    <property type="molecule type" value="Genomic_DNA"/>
</dbReference>
<organism evidence="1 2">
    <name type="scientific">Babesia duncani</name>
    <dbReference type="NCBI Taxonomy" id="323732"/>
    <lineage>
        <taxon>Eukaryota</taxon>
        <taxon>Sar</taxon>
        <taxon>Alveolata</taxon>
        <taxon>Apicomplexa</taxon>
        <taxon>Aconoidasida</taxon>
        <taxon>Piroplasmida</taxon>
        <taxon>Babesiidae</taxon>
        <taxon>Babesia</taxon>
    </lineage>
</organism>
<dbReference type="GeneID" id="94335132"/>
<proteinExistence type="predicted"/>
<dbReference type="RefSeq" id="XP_067804673.1">
    <property type="nucleotide sequence ID" value="XM_067945882.1"/>
</dbReference>
<protein>
    <submittedName>
        <fullName evidence="1">Uncharacterized protein</fullName>
    </submittedName>
</protein>
<gene>
    <name evidence="1" type="ORF">BdWA1_000834</name>
</gene>
<keyword evidence="2" id="KW-1185">Reference proteome</keyword>
<dbReference type="AlphaFoldDB" id="A0AAD9UQA7"/>